<comment type="pathway">
    <text evidence="1 9">Amino-acid biosynthesis; L-arginine biosynthesis; N(2)-acetyl-L-ornithine from L-glutamate: step 2/4.</text>
</comment>
<dbReference type="InterPro" id="IPR037528">
    <property type="entry name" value="ArgB"/>
</dbReference>
<gene>
    <name evidence="9 11" type="primary">argB</name>
    <name evidence="11" type="ORF">DS031_03405</name>
</gene>
<keyword evidence="3 9" id="KW-0028">Amino-acid biosynthesis</keyword>
<protein>
    <recommendedName>
        <fullName evidence="9">Acetylglutamate kinase</fullName>
        <ecNumber evidence="9">2.7.2.8</ecNumber>
    </recommendedName>
    <alternativeName>
        <fullName evidence="9">N-acetyl-L-glutamate 5-phosphotransferase</fullName>
    </alternativeName>
    <alternativeName>
        <fullName evidence="9">NAG kinase</fullName>
        <shortName evidence="9">NAGK</shortName>
    </alternativeName>
</protein>
<comment type="function">
    <text evidence="9">Catalyzes the ATP-dependent phosphorylation of N-acetyl-L-glutamate.</text>
</comment>
<comment type="subcellular location">
    <subcellularLocation>
        <location evidence="9">Cytoplasm</location>
    </subcellularLocation>
</comment>
<evidence type="ECO:0000313" key="11">
    <source>
        <dbReference type="EMBL" id="RBW71052.1"/>
    </source>
</evidence>
<dbReference type="OrthoDB" id="9803155at2"/>
<feature type="site" description="Transition state stabilizer" evidence="9">
    <location>
        <position position="8"/>
    </location>
</feature>
<keyword evidence="5 9" id="KW-0547">Nucleotide-binding</keyword>
<dbReference type="EC" id="2.7.2.8" evidence="9"/>
<evidence type="ECO:0000256" key="9">
    <source>
        <dbReference type="HAMAP-Rule" id="MF_00082"/>
    </source>
</evidence>
<dbReference type="GO" id="GO:0005737">
    <property type="term" value="C:cytoplasm"/>
    <property type="evidence" value="ECO:0007669"/>
    <property type="project" value="UniProtKB-SubCell"/>
</dbReference>
<evidence type="ECO:0000256" key="8">
    <source>
        <dbReference type="ARBA" id="ARBA00048141"/>
    </source>
</evidence>
<name>A0A366XY35_9BACI</name>
<comment type="similarity">
    <text evidence="9">Belongs to the acetylglutamate kinase family. ArgB subfamily.</text>
</comment>
<dbReference type="InterPro" id="IPR001048">
    <property type="entry name" value="Asp/Glu/Uridylate_kinase"/>
</dbReference>
<evidence type="ECO:0000259" key="10">
    <source>
        <dbReference type="Pfam" id="PF00696"/>
    </source>
</evidence>
<dbReference type="InterPro" id="IPR036393">
    <property type="entry name" value="AceGlu_kinase-like_sf"/>
</dbReference>
<sequence length="258" mass="27629">MKDIVVIKCGGSTIEQLSDDFFKSIKKLKEIGFKPVIVHGGGPAIKNMLTKLKVETEFVNGLRKTTSEVMEVVEMVLSGPVNKSLVRKLESVGVDAVGVSGSDHHLIEAEPKDLETLGYVGDVTKVNANFVYQLLNLEVVPVIAPVAVNKNGTIYNVNADTAAGAVAKALHANKLIFVTDVPGILKDKKLLETVTEQDVKALINNGTIYGGMIPKVEAALYSLEGSLEEVMIVDGKHSSMVQDGKIIGTTIKSTMEVV</sequence>
<dbReference type="PANTHER" id="PTHR23342">
    <property type="entry name" value="N-ACETYLGLUTAMATE SYNTHASE"/>
    <property type="match status" value="1"/>
</dbReference>
<evidence type="ECO:0000256" key="2">
    <source>
        <dbReference type="ARBA" id="ARBA00022571"/>
    </source>
</evidence>
<evidence type="ECO:0000256" key="5">
    <source>
        <dbReference type="ARBA" id="ARBA00022741"/>
    </source>
</evidence>
<evidence type="ECO:0000256" key="4">
    <source>
        <dbReference type="ARBA" id="ARBA00022679"/>
    </source>
</evidence>
<dbReference type="GO" id="GO:0003991">
    <property type="term" value="F:acetylglutamate kinase activity"/>
    <property type="evidence" value="ECO:0007669"/>
    <property type="project" value="UniProtKB-UniRule"/>
</dbReference>
<dbReference type="Proteomes" id="UP000253314">
    <property type="component" value="Unassembled WGS sequence"/>
</dbReference>
<dbReference type="Pfam" id="PF00696">
    <property type="entry name" value="AA_kinase"/>
    <property type="match status" value="1"/>
</dbReference>
<evidence type="ECO:0000256" key="6">
    <source>
        <dbReference type="ARBA" id="ARBA00022777"/>
    </source>
</evidence>
<keyword evidence="4 9" id="KW-0808">Transferase</keyword>
<dbReference type="InterPro" id="IPR004662">
    <property type="entry name" value="AcgluKinase_fam"/>
</dbReference>
<dbReference type="EMBL" id="QOCW01000002">
    <property type="protein sequence ID" value="RBW71052.1"/>
    <property type="molecule type" value="Genomic_DNA"/>
</dbReference>
<dbReference type="AlphaFoldDB" id="A0A366XY35"/>
<feature type="binding site" evidence="9">
    <location>
        <position position="156"/>
    </location>
    <ligand>
        <name>substrate</name>
    </ligand>
</feature>
<dbReference type="PANTHER" id="PTHR23342:SF0">
    <property type="entry name" value="N-ACETYLGLUTAMATE SYNTHASE, MITOCHONDRIAL"/>
    <property type="match status" value="1"/>
</dbReference>
<evidence type="ECO:0000256" key="7">
    <source>
        <dbReference type="ARBA" id="ARBA00022840"/>
    </source>
</evidence>
<dbReference type="GO" id="GO:0005524">
    <property type="term" value="F:ATP binding"/>
    <property type="evidence" value="ECO:0007669"/>
    <property type="project" value="UniProtKB-UniRule"/>
</dbReference>
<keyword evidence="2 9" id="KW-0055">Arginine biosynthesis</keyword>
<reference evidence="11 12" key="1">
    <citation type="submission" date="2018-07" db="EMBL/GenBank/DDBJ databases">
        <title>Lottiidibacillus patelloidae gen. nov., sp. nov., isolated from the intestinal tract of a marine limpet and the reclassification of B. taeanensis BH030017T, B. algicola KMM 3737T and B. hwajinpoensis SW-72T as genus Lottiidibacillus.</title>
        <authorList>
            <person name="Liu R."/>
            <person name="Huang Z."/>
        </authorList>
    </citation>
    <scope>NUCLEOTIDE SEQUENCE [LARGE SCALE GENOMIC DNA]</scope>
    <source>
        <strain evidence="11 12">BH030017</strain>
    </source>
</reference>
<comment type="caution">
    <text evidence="11">The sequence shown here is derived from an EMBL/GenBank/DDBJ whole genome shotgun (WGS) entry which is preliminary data.</text>
</comment>
<dbReference type="FunFam" id="3.40.1160.10:FF:000004">
    <property type="entry name" value="Acetylglutamate kinase"/>
    <property type="match status" value="1"/>
</dbReference>
<dbReference type="UniPathway" id="UPA00068">
    <property type="reaction ID" value="UER00107"/>
</dbReference>
<dbReference type="RefSeq" id="WP_113804532.1">
    <property type="nucleotide sequence ID" value="NZ_QOCW01000002.1"/>
</dbReference>
<dbReference type="Gene3D" id="3.40.1160.10">
    <property type="entry name" value="Acetylglutamate kinase-like"/>
    <property type="match status" value="1"/>
</dbReference>
<accession>A0A366XY35</accession>
<comment type="catalytic activity">
    <reaction evidence="8 9">
        <text>N-acetyl-L-glutamate + ATP = N-acetyl-L-glutamyl 5-phosphate + ADP</text>
        <dbReference type="Rhea" id="RHEA:14629"/>
        <dbReference type="ChEBI" id="CHEBI:30616"/>
        <dbReference type="ChEBI" id="CHEBI:44337"/>
        <dbReference type="ChEBI" id="CHEBI:57936"/>
        <dbReference type="ChEBI" id="CHEBI:456216"/>
        <dbReference type="EC" id="2.7.2.8"/>
    </reaction>
</comment>
<feature type="binding site" evidence="9">
    <location>
        <begin position="41"/>
        <end position="42"/>
    </location>
    <ligand>
        <name>substrate</name>
    </ligand>
</feature>
<dbReference type="GO" id="GO:0042450">
    <property type="term" value="P:L-arginine biosynthetic process via ornithine"/>
    <property type="evidence" value="ECO:0007669"/>
    <property type="project" value="UniProtKB-UniRule"/>
</dbReference>
<organism evidence="11 12">
    <name type="scientific">Bacillus taeanensis</name>
    <dbReference type="NCBI Taxonomy" id="273032"/>
    <lineage>
        <taxon>Bacteria</taxon>
        <taxon>Bacillati</taxon>
        <taxon>Bacillota</taxon>
        <taxon>Bacilli</taxon>
        <taxon>Bacillales</taxon>
        <taxon>Bacillaceae</taxon>
        <taxon>Bacillus</taxon>
    </lineage>
</organism>
<evidence type="ECO:0000313" key="12">
    <source>
        <dbReference type="Proteomes" id="UP000253314"/>
    </source>
</evidence>
<dbReference type="SUPFAM" id="SSF53633">
    <property type="entry name" value="Carbamate kinase-like"/>
    <property type="match status" value="1"/>
</dbReference>
<dbReference type="PIRSF" id="PIRSF000728">
    <property type="entry name" value="NAGK"/>
    <property type="match status" value="1"/>
</dbReference>
<feature type="domain" description="Aspartate/glutamate/uridylate kinase" evidence="10">
    <location>
        <begin position="4"/>
        <end position="234"/>
    </location>
</feature>
<keyword evidence="6 9" id="KW-0418">Kinase</keyword>
<proteinExistence type="inferred from homology"/>
<dbReference type="CDD" id="cd04238">
    <property type="entry name" value="AAK_NAGK-like"/>
    <property type="match status" value="1"/>
</dbReference>
<evidence type="ECO:0000256" key="1">
    <source>
        <dbReference type="ARBA" id="ARBA00004828"/>
    </source>
</evidence>
<dbReference type="NCBIfam" id="TIGR00761">
    <property type="entry name" value="argB"/>
    <property type="match status" value="1"/>
</dbReference>
<dbReference type="HAMAP" id="MF_00082">
    <property type="entry name" value="ArgB"/>
    <property type="match status" value="1"/>
</dbReference>
<feature type="site" description="Transition state stabilizer" evidence="9">
    <location>
        <position position="215"/>
    </location>
</feature>
<keyword evidence="7 9" id="KW-0067">ATP-binding</keyword>
<keyword evidence="12" id="KW-1185">Reference proteome</keyword>
<evidence type="ECO:0000256" key="3">
    <source>
        <dbReference type="ARBA" id="ARBA00022605"/>
    </source>
</evidence>
<keyword evidence="9" id="KW-0963">Cytoplasm</keyword>
<feature type="binding site" evidence="9">
    <location>
        <position position="63"/>
    </location>
    <ligand>
        <name>substrate</name>
    </ligand>
</feature>